<evidence type="ECO:0000313" key="3">
    <source>
        <dbReference type="Proteomes" id="UP000249169"/>
    </source>
</evidence>
<dbReference type="OrthoDB" id="5507896at2"/>
<gene>
    <name evidence="2" type="ORF">DL240_18795</name>
</gene>
<protein>
    <submittedName>
        <fullName evidence="2">Uncharacterized protein</fullName>
    </submittedName>
</protein>
<evidence type="ECO:0000256" key="1">
    <source>
        <dbReference type="SAM" id="SignalP"/>
    </source>
</evidence>
<keyword evidence="1" id="KW-0732">Signal</keyword>
<sequence>MRMPFHLLFVFACSLLLLGTGCPELTGDPELKGTFISGHLGNYESCPEDGYSDEAEGDAPAGAPAEDFAADCAEDSEDCGGVFLNCEDAQVTLRLINTGDEPAVGVQVTRIELFDTNGVSKAVLPLMGVSDVTTPGATVDFEGVIPVGAERALRVDFQGPQSPWELLATDGEDSGRHANHGGIIEITFRAENRRGEVVVRGEVSALPSMAT</sequence>
<organism evidence="2 3">
    <name type="scientific">Lujinxingia litoralis</name>
    <dbReference type="NCBI Taxonomy" id="2211119"/>
    <lineage>
        <taxon>Bacteria</taxon>
        <taxon>Deltaproteobacteria</taxon>
        <taxon>Bradymonadales</taxon>
        <taxon>Lujinxingiaceae</taxon>
        <taxon>Lujinxingia</taxon>
    </lineage>
</organism>
<keyword evidence="3" id="KW-1185">Reference proteome</keyword>
<feature type="chain" id="PRO_5016324253" evidence="1">
    <location>
        <begin position="20"/>
        <end position="211"/>
    </location>
</feature>
<reference evidence="2 3" key="1">
    <citation type="submission" date="2018-05" db="EMBL/GenBank/DDBJ databases">
        <title>Lujinxingia marina gen. nov. sp. nov., a new facultative anaerobic member of the class Deltaproteobacteria, and proposal of Lujinxingaceae fam. nov.</title>
        <authorList>
            <person name="Li C.-M."/>
        </authorList>
    </citation>
    <scope>NUCLEOTIDE SEQUENCE [LARGE SCALE GENOMIC DNA]</scope>
    <source>
        <strain evidence="2 3">B210</strain>
    </source>
</reference>
<dbReference type="AlphaFoldDB" id="A0A328C4Y2"/>
<feature type="signal peptide" evidence="1">
    <location>
        <begin position="1"/>
        <end position="19"/>
    </location>
</feature>
<dbReference type="PROSITE" id="PS51257">
    <property type="entry name" value="PROKAR_LIPOPROTEIN"/>
    <property type="match status" value="1"/>
</dbReference>
<name>A0A328C4Y2_9DELT</name>
<comment type="caution">
    <text evidence="2">The sequence shown here is derived from an EMBL/GenBank/DDBJ whole genome shotgun (WGS) entry which is preliminary data.</text>
</comment>
<dbReference type="RefSeq" id="WP_111731439.1">
    <property type="nucleotide sequence ID" value="NZ_QHKO01000015.1"/>
</dbReference>
<accession>A0A328C4Y2</accession>
<dbReference type="EMBL" id="QHKO01000015">
    <property type="protein sequence ID" value="RAL20080.1"/>
    <property type="molecule type" value="Genomic_DNA"/>
</dbReference>
<proteinExistence type="predicted"/>
<evidence type="ECO:0000313" key="2">
    <source>
        <dbReference type="EMBL" id="RAL20080.1"/>
    </source>
</evidence>
<dbReference type="Proteomes" id="UP000249169">
    <property type="component" value="Unassembled WGS sequence"/>
</dbReference>